<accession>A0ABU0URT4</accession>
<organism evidence="2 3">
    <name type="scientific">Acinetobacter baylyi</name>
    <dbReference type="NCBI Taxonomy" id="202950"/>
    <lineage>
        <taxon>Bacteria</taxon>
        <taxon>Pseudomonadati</taxon>
        <taxon>Pseudomonadota</taxon>
        <taxon>Gammaproteobacteria</taxon>
        <taxon>Moraxellales</taxon>
        <taxon>Moraxellaceae</taxon>
        <taxon>Acinetobacter</taxon>
    </lineage>
</organism>
<feature type="compositionally biased region" description="Low complexity" evidence="1">
    <location>
        <begin position="14"/>
        <end position="28"/>
    </location>
</feature>
<dbReference type="RefSeq" id="WP_307001358.1">
    <property type="nucleotide sequence ID" value="NZ_JAUTBK010000002.1"/>
</dbReference>
<comment type="caution">
    <text evidence="2">The sequence shown here is derived from an EMBL/GenBank/DDBJ whole genome shotgun (WGS) entry which is preliminary data.</text>
</comment>
<reference evidence="2 3" key="1">
    <citation type="submission" date="2023-07" db="EMBL/GenBank/DDBJ databases">
        <title>Functional and genomic diversity of the sorghum phyllosphere microbiome.</title>
        <authorList>
            <person name="Shade A."/>
        </authorList>
    </citation>
    <scope>NUCLEOTIDE SEQUENCE [LARGE SCALE GENOMIC DNA]</scope>
    <source>
        <strain evidence="2 3">SORGH_AS_0887</strain>
    </source>
</reference>
<protein>
    <submittedName>
        <fullName evidence="2">Uncharacterized protein</fullName>
    </submittedName>
</protein>
<dbReference type="EMBL" id="JAUTBK010000002">
    <property type="protein sequence ID" value="MDQ1207260.1"/>
    <property type="molecule type" value="Genomic_DNA"/>
</dbReference>
<proteinExistence type="predicted"/>
<gene>
    <name evidence="2" type="ORF">QE380_000183</name>
</gene>
<dbReference type="Proteomes" id="UP001233360">
    <property type="component" value="Unassembled WGS sequence"/>
</dbReference>
<evidence type="ECO:0000256" key="1">
    <source>
        <dbReference type="SAM" id="MobiDB-lite"/>
    </source>
</evidence>
<name>A0ABU0URT4_ACIBI</name>
<evidence type="ECO:0000313" key="2">
    <source>
        <dbReference type="EMBL" id="MDQ1207260.1"/>
    </source>
</evidence>
<sequence length="129" mass="14159">MKPNDLIPSSAQVSTTESHSNSSISASTVARYRQAEWAHEAAKECAIRDLTVNSNLSAQEITTAVMQIQRFHQNAQNCTATIQAMSNPEITDQDATTMKSMRKEGLTDAQIAELFATNQTKVNRMINGN</sequence>
<feature type="region of interest" description="Disordered" evidence="1">
    <location>
        <begin position="1"/>
        <end position="29"/>
    </location>
</feature>
<keyword evidence="3" id="KW-1185">Reference proteome</keyword>
<evidence type="ECO:0000313" key="3">
    <source>
        <dbReference type="Proteomes" id="UP001233360"/>
    </source>
</evidence>